<organism evidence="2">
    <name type="scientific">hydrothermal vent metagenome</name>
    <dbReference type="NCBI Taxonomy" id="652676"/>
    <lineage>
        <taxon>unclassified sequences</taxon>
        <taxon>metagenomes</taxon>
        <taxon>ecological metagenomes</taxon>
    </lineage>
</organism>
<dbReference type="PANTHER" id="PTHR43011">
    <property type="entry name" value="IRON-SULFUR CLUSTER ASSEMBLY 2 HOMOLOG, MITOCHONDRIAL"/>
    <property type="match status" value="1"/>
</dbReference>
<dbReference type="InterPro" id="IPR017870">
    <property type="entry name" value="FeS_cluster_insertion_CS"/>
</dbReference>
<dbReference type="PROSITE" id="PS01152">
    <property type="entry name" value="HESB"/>
    <property type="match status" value="1"/>
</dbReference>
<protein>
    <submittedName>
        <fullName evidence="2">Probable iron binding protein from the HesB_IscA_SufA family</fullName>
    </submittedName>
</protein>
<dbReference type="EMBL" id="UOEK01000260">
    <property type="protein sequence ID" value="VAW03466.1"/>
    <property type="molecule type" value="Genomic_DNA"/>
</dbReference>
<proteinExistence type="predicted"/>
<dbReference type="InterPro" id="IPR035903">
    <property type="entry name" value="HesB-like_dom_sf"/>
</dbReference>
<evidence type="ECO:0000313" key="2">
    <source>
        <dbReference type="EMBL" id="VAW03466.1"/>
    </source>
</evidence>
<dbReference type="SUPFAM" id="SSF89360">
    <property type="entry name" value="HesB-like domain"/>
    <property type="match status" value="1"/>
</dbReference>
<dbReference type="PANTHER" id="PTHR43011:SF1">
    <property type="entry name" value="IRON-SULFUR CLUSTER ASSEMBLY 2 HOMOLOG, MITOCHONDRIAL"/>
    <property type="match status" value="1"/>
</dbReference>
<dbReference type="InterPro" id="IPR016092">
    <property type="entry name" value="ATAP"/>
</dbReference>
<dbReference type="Pfam" id="PF01521">
    <property type="entry name" value="Fe-S_biosyn"/>
    <property type="match status" value="1"/>
</dbReference>
<accession>A0A3B0T8Z5</accession>
<dbReference type="GO" id="GO:0051539">
    <property type="term" value="F:4 iron, 4 sulfur cluster binding"/>
    <property type="evidence" value="ECO:0007669"/>
    <property type="project" value="TreeGrafter"/>
</dbReference>
<dbReference type="AlphaFoldDB" id="A0A3B0T8Z5"/>
<dbReference type="GO" id="GO:0051537">
    <property type="term" value="F:2 iron, 2 sulfur cluster binding"/>
    <property type="evidence" value="ECO:0007669"/>
    <property type="project" value="TreeGrafter"/>
</dbReference>
<reference evidence="2" key="1">
    <citation type="submission" date="2018-06" db="EMBL/GenBank/DDBJ databases">
        <authorList>
            <person name="Zhirakovskaya E."/>
        </authorList>
    </citation>
    <scope>NUCLEOTIDE SEQUENCE</scope>
</reference>
<feature type="domain" description="Core" evidence="1">
    <location>
        <begin position="25"/>
        <end position="125"/>
    </location>
</feature>
<gene>
    <name evidence="2" type="ORF">MNBD_ACTINO02-1203</name>
</gene>
<name>A0A3B0T8Z5_9ZZZZ</name>
<dbReference type="GO" id="GO:0016226">
    <property type="term" value="P:iron-sulfur cluster assembly"/>
    <property type="evidence" value="ECO:0007669"/>
    <property type="project" value="InterPro"/>
</dbReference>
<evidence type="ECO:0000259" key="1">
    <source>
        <dbReference type="Pfam" id="PF01521"/>
    </source>
</evidence>
<dbReference type="Gene3D" id="2.60.300.12">
    <property type="entry name" value="HesB-like domain"/>
    <property type="match status" value="1"/>
</dbReference>
<dbReference type="GO" id="GO:0005506">
    <property type="term" value="F:iron ion binding"/>
    <property type="evidence" value="ECO:0007669"/>
    <property type="project" value="TreeGrafter"/>
</dbReference>
<dbReference type="NCBIfam" id="TIGR00049">
    <property type="entry name" value="iron-sulfur cluster assembly accessory protein"/>
    <property type="match status" value="1"/>
</dbReference>
<dbReference type="InterPro" id="IPR000361">
    <property type="entry name" value="ATAP_core_dom"/>
</dbReference>
<sequence length="128" mass="13365">MLTDDDATRKAIPIALNTELQPAMLTSAAAAKVGELVAAEGDPDLGLRLSVRPGGCSGFTYEMYFDSKVDETDVVTETDGVKLIVDRTSTIKLAGSTVDFKDGGLEGAGFAINNPNEQRSCGCGKSFG</sequence>